<accession>A0AAV2G8Z4</accession>
<feature type="region of interest" description="Disordered" evidence="1">
    <location>
        <begin position="78"/>
        <end position="100"/>
    </location>
</feature>
<feature type="domain" description="Tf2-1-like SH3-like" evidence="3">
    <location>
        <begin position="15"/>
        <end position="75"/>
    </location>
</feature>
<proteinExistence type="predicted"/>
<keyword evidence="2" id="KW-0812">Transmembrane</keyword>
<keyword evidence="2" id="KW-1133">Transmembrane helix</keyword>
<evidence type="ECO:0000313" key="5">
    <source>
        <dbReference type="Proteomes" id="UP001497516"/>
    </source>
</evidence>
<keyword evidence="2" id="KW-0472">Membrane</keyword>
<dbReference type="Pfam" id="PF24626">
    <property type="entry name" value="SH3_Tf2-1"/>
    <property type="match status" value="1"/>
</dbReference>
<sequence>MGGQEERHLEFEEEDMVMVKFYPLRFKHLKNVHKGLLRRYEGSFSIVKRIRKVAYKVDMSSHLEIHLVFHRSQLRLSTKTKRTSKGRSHIAHQHSSPRHTTMKKRSWRVVSFLIVAFNLVMWSTWSSGTIFCRAKLVGRTSSHFGRTKT</sequence>
<dbReference type="AlphaFoldDB" id="A0AAV2G8Z4"/>
<evidence type="ECO:0000313" key="4">
    <source>
        <dbReference type="EMBL" id="CAL1407115.1"/>
    </source>
</evidence>
<evidence type="ECO:0000256" key="2">
    <source>
        <dbReference type="SAM" id="Phobius"/>
    </source>
</evidence>
<keyword evidence="5" id="KW-1185">Reference proteome</keyword>
<evidence type="ECO:0000259" key="3">
    <source>
        <dbReference type="Pfam" id="PF24626"/>
    </source>
</evidence>
<organism evidence="4 5">
    <name type="scientific">Linum trigynum</name>
    <dbReference type="NCBI Taxonomy" id="586398"/>
    <lineage>
        <taxon>Eukaryota</taxon>
        <taxon>Viridiplantae</taxon>
        <taxon>Streptophyta</taxon>
        <taxon>Embryophyta</taxon>
        <taxon>Tracheophyta</taxon>
        <taxon>Spermatophyta</taxon>
        <taxon>Magnoliopsida</taxon>
        <taxon>eudicotyledons</taxon>
        <taxon>Gunneridae</taxon>
        <taxon>Pentapetalae</taxon>
        <taxon>rosids</taxon>
        <taxon>fabids</taxon>
        <taxon>Malpighiales</taxon>
        <taxon>Linaceae</taxon>
        <taxon>Linum</taxon>
    </lineage>
</organism>
<dbReference type="EMBL" id="OZ034821">
    <property type="protein sequence ID" value="CAL1407115.1"/>
    <property type="molecule type" value="Genomic_DNA"/>
</dbReference>
<dbReference type="Proteomes" id="UP001497516">
    <property type="component" value="Chromosome 8"/>
</dbReference>
<name>A0AAV2G8Z4_9ROSI</name>
<feature type="transmembrane region" description="Helical" evidence="2">
    <location>
        <begin position="107"/>
        <end position="125"/>
    </location>
</feature>
<dbReference type="InterPro" id="IPR056924">
    <property type="entry name" value="SH3_Tf2-1"/>
</dbReference>
<gene>
    <name evidence="4" type="ORF">LTRI10_LOCUS46802</name>
</gene>
<reference evidence="4 5" key="1">
    <citation type="submission" date="2024-04" db="EMBL/GenBank/DDBJ databases">
        <authorList>
            <person name="Fracassetti M."/>
        </authorList>
    </citation>
    <scope>NUCLEOTIDE SEQUENCE [LARGE SCALE GENOMIC DNA]</scope>
</reference>
<protein>
    <recommendedName>
        <fullName evidence="3">Tf2-1-like SH3-like domain-containing protein</fullName>
    </recommendedName>
</protein>
<evidence type="ECO:0000256" key="1">
    <source>
        <dbReference type="SAM" id="MobiDB-lite"/>
    </source>
</evidence>